<dbReference type="STRING" id="576137.A0A1L7WY54"/>
<dbReference type="PANTHER" id="PTHR37451:SF4">
    <property type="entry name" value="MARVEL DOMAIN-CONTAINING PROTEIN"/>
    <property type="match status" value="1"/>
</dbReference>
<keyword evidence="3 6" id="KW-1133">Transmembrane helix</keyword>
<feature type="transmembrane region" description="Helical" evidence="6">
    <location>
        <begin position="25"/>
        <end position="48"/>
    </location>
</feature>
<evidence type="ECO:0000256" key="2">
    <source>
        <dbReference type="ARBA" id="ARBA00022692"/>
    </source>
</evidence>
<evidence type="ECO:0000256" key="1">
    <source>
        <dbReference type="ARBA" id="ARBA00004141"/>
    </source>
</evidence>
<evidence type="ECO:0000313" key="8">
    <source>
        <dbReference type="EMBL" id="CZR57688.1"/>
    </source>
</evidence>
<dbReference type="AlphaFoldDB" id="A0A1L7WY54"/>
<evidence type="ECO:0000256" key="3">
    <source>
        <dbReference type="ARBA" id="ARBA00022989"/>
    </source>
</evidence>
<dbReference type="PANTHER" id="PTHR37451">
    <property type="entry name" value="MARVEL DOMAIN"/>
    <property type="match status" value="1"/>
</dbReference>
<dbReference type="Proteomes" id="UP000184330">
    <property type="component" value="Unassembled WGS sequence"/>
</dbReference>
<feature type="transmembrane region" description="Helical" evidence="6">
    <location>
        <begin position="155"/>
        <end position="177"/>
    </location>
</feature>
<proteinExistence type="predicted"/>
<dbReference type="OrthoDB" id="5325022at2759"/>
<evidence type="ECO:0000259" key="7">
    <source>
        <dbReference type="Pfam" id="PF01284"/>
    </source>
</evidence>
<feature type="domain" description="MARVEL" evidence="7">
    <location>
        <begin position="28"/>
        <end position="170"/>
    </location>
</feature>
<feature type="compositionally biased region" description="Polar residues" evidence="5">
    <location>
        <begin position="209"/>
        <end position="225"/>
    </location>
</feature>
<organism evidence="8 9">
    <name type="scientific">Phialocephala subalpina</name>
    <dbReference type="NCBI Taxonomy" id="576137"/>
    <lineage>
        <taxon>Eukaryota</taxon>
        <taxon>Fungi</taxon>
        <taxon>Dikarya</taxon>
        <taxon>Ascomycota</taxon>
        <taxon>Pezizomycotina</taxon>
        <taxon>Leotiomycetes</taxon>
        <taxon>Helotiales</taxon>
        <taxon>Mollisiaceae</taxon>
        <taxon>Phialocephala</taxon>
        <taxon>Phialocephala fortinii species complex</taxon>
    </lineage>
</organism>
<feature type="transmembrane region" description="Helical" evidence="6">
    <location>
        <begin position="60"/>
        <end position="84"/>
    </location>
</feature>
<sequence>MVDYHENVYARRGLDGRSHIPALPFWVALIRIAQFILALIVLILAAYASSVFGSDYFPGYGMTFFVFSWTILFLIYIFVTPLWYPELYLYWAHLGLEIITVIFWLVAWALLAQEASAWNAVQGAENAINQAIQDSGVQVDIWSAGNHAIAATKAAAALGAITWLLFVVTLTVFGFFLHKHRVAAGSTGADVEAAEKVPTFTQPPLELNNGVNNGAQHQVSSPAPA</sequence>
<name>A0A1L7WY54_9HELO</name>
<evidence type="ECO:0000256" key="6">
    <source>
        <dbReference type="SAM" id="Phobius"/>
    </source>
</evidence>
<dbReference type="Pfam" id="PF01284">
    <property type="entry name" value="MARVEL"/>
    <property type="match status" value="1"/>
</dbReference>
<gene>
    <name evidence="8" type="ORF">PAC_07577</name>
</gene>
<feature type="transmembrane region" description="Helical" evidence="6">
    <location>
        <begin position="90"/>
        <end position="111"/>
    </location>
</feature>
<dbReference type="EMBL" id="FJOG01000010">
    <property type="protein sequence ID" value="CZR57688.1"/>
    <property type="molecule type" value="Genomic_DNA"/>
</dbReference>
<keyword evidence="4 6" id="KW-0472">Membrane</keyword>
<comment type="subcellular location">
    <subcellularLocation>
        <location evidence="1">Membrane</location>
        <topology evidence="1">Multi-pass membrane protein</topology>
    </subcellularLocation>
</comment>
<dbReference type="InterPro" id="IPR008253">
    <property type="entry name" value="Marvel"/>
</dbReference>
<dbReference type="GO" id="GO:0016020">
    <property type="term" value="C:membrane"/>
    <property type="evidence" value="ECO:0007669"/>
    <property type="project" value="UniProtKB-SubCell"/>
</dbReference>
<evidence type="ECO:0000256" key="5">
    <source>
        <dbReference type="SAM" id="MobiDB-lite"/>
    </source>
</evidence>
<evidence type="ECO:0000313" key="9">
    <source>
        <dbReference type="Proteomes" id="UP000184330"/>
    </source>
</evidence>
<accession>A0A1L7WY54</accession>
<evidence type="ECO:0000256" key="4">
    <source>
        <dbReference type="ARBA" id="ARBA00023136"/>
    </source>
</evidence>
<keyword evidence="2 6" id="KW-0812">Transmembrane</keyword>
<reference evidence="8 9" key="1">
    <citation type="submission" date="2016-03" db="EMBL/GenBank/DDBJ databases">
        <authorList>
            <person name="Ploux O."/>
        </authorList>
    </citation>
    <scope>NUCLEOTIDE SEQUENCE [LARGE SCALE GENOMIC DNA]</scope>
    <source>
        <strain evidence="8 9">UAMH 11012</strain>
    </source>
</reference>
<protein>
    <recommendedName>
        <fullName evidence="7">MARVEL domain-containing protein</fullName>
    </recommendedName>
</protein>
<feature type="region of interest" description="Disordered" evidence="5">
    <location>
        <begin position="202"/>
        <end position="225"/>
    </location>
</feature>
<keyword evidence="9" id="KW-1185">Reference proteome</keyword>